<dbReference type="PANTHER" id="PTHR43591">
    <property type="entry name" value="METHYLTRANSFERASE"/>
    <property type="match status" value="1"/>
</dbReference>
<name>A0A6N7ZBD4_9PSEU</name>
<dbReference type="Proteomes" id="UP000440096">
    <property type="component" value="Unassembled WGS sequence"/>
</dbReference>
<keyword evidence="2" id="KW-0489">Methyltransferase</keyword>
<comment type="caution">
    <text evidence="2">The sequence shown here is derived from an EMBL/GenBank/DDBJ whole genome shotgun (WGS) entry which is preliminary data.</text>
</comment>
<proteinExistence type="predicted"/>
<dbReference type="GO" id="GO:0032259">
    <property type="term" value="P:methylation"/>
    <property type="evidence" value="ECO:0007669"/>
    <property type="project" value="UniProtKB-KW"/>
</dbReference>
<dbReference type="Pfam" id="PF13649">
    <property type="entry name" value="Methyltransf_25"/>
    <property type="match status" value="1"/>
</dbReference>
<dbReference type="InterPro" id="IPR041698">
    <property type="entry name" value="Methyltransf_25"/>
</dbReference>
<gene>
    <name evidence="2" type="ORF">GKO32_34570</name>
</gene>
<organism evidence="2 3">
    <name type="scientific">Amycolatopsis pithecellobii</name>
    <dbReference type="NCBI Taxonomy" id="664692"/>
    <lineage>
        <taxon>Bacteria</taxon>
        <taxon>Bacillati</taxon>
        <taxon>Actinomycetota</taxon>
        <taxon>Actinomycetes</taxon>
        <taxon>Pseudonocardiales</taxon>
        <taxon>Pseudonocardiaceae</taxon>
        <taxon>Amycolatopsis</taxon>
    </lineage>
</organism>
<dbReference type="Gene3D" id="3.40.50.150">
    <property type="entry name" value="Vaccinia Virus protein VP39"/>
    <property type="match status" value="1"/>
</dbReference>
<dbReference type="RefSeq" id="WP_154761130.1">
    <property type="nucleotide sequence ID" value="NZ_WMBA01000087.1"/>
</dbReference>
<protein>
    <submittedName>
        <fullName evidence="2">Methyltransferase domain-containing protein</fullName>
    </submittedName>
</protein>
<dbReference type="EMBL" id="WMBA01000087">
    <property type="protein sequence ID" value="MTD59072.1"/>
    <property type="molecule type" value="Genomic_DNA"/>
</dbReference>
<evidence type="ECO:0000259" key="1">
    <source>
        <dbReference type="Pfam" id="PF13649"/>
    </source>
</evidence>
<keyword evidence="2" id="KW-0808">Transferase</keyword>
<dbReference type="PANTHER" id="PTHR43591:SF24">
    <property type="entry name" value="2-METHOXY-6-POLYPRENYL-1,4-BENZOQUINOL METHYLASE, MITOCHONDRIAL"/>
    <property type="match status" value="1"/>
</dbReference>
<dbReference type="InterPro" id="IPR029063">
    <property type="entry name" value="SAM-dependent_MTases_sf"/>
</dbReference>
<feature type="domain" description="Methyltransferase" evidence="1">
    <location>
        <begin position="51"/>
        <end position="143"/>
    </location>
</feature>
<evidence type="ECO:0000313" key="2">
    <source>
        <dbReference type="EMBL" id="MTD59072.1"/>
    </source>
</evidence>
<accession>A0A6N7ZBD4</accession>
<reference evidence="2 3" key="1">
    <citation type="submission" date="2019-11" db="EMBL/GenBank/DDBJ databases">
        <title>Draft genome of Amycolatopsis RM579.</title>
        <authorList>
            <person name="Duangmal K."/>
            <person name="Mingma R."/>
        </authorList>
    </citation>
    <scope>NUCLEOTIDE SEQUENCE [LARGE SCALE GENOMIC DNA]</scope>
    <source>
        <strain evidence="2 3">RM579</strain>
    </source>
</reference>
<evidence type="ECO:0000313" key="3">
    <source>
        <dbReference type="Proteomes" id="UP000440096"/>
    </source>
</evidence>
<sequence length="287" mass="30826">MKKDDQTVTEATALHSFDAMLTTYERWAQPCSQTFSRAALDGAALPVGATILDVCAGMGALAVPAAELGHRGWAIDVSPGMIERAAERLKPHAGWSTEVMDALDLHFGDNEFDAAFSVLGVVYFGPETGTALEQMVRVVRPGGVISVVNWAEPLGATFFIPVSRAVDRFDDPEVGKFVAPLTEFLEGPQLERALSGAGCVDVRSESVSGHFAVPSAEIFMEELDSVFQVLPQYRAAIAKDRDRFRDILVEEVLLMASKELPPARANIAYGRVPTPQETVGSSGLATS</sequence>
<dbReference type="AlphaFoldDB" id="A0A6N7ZBD4"/>
<dbReference type="SUPFAM" id="SSF53335">
    <property type="entry name" value="S-adenosyl-L-methionine-dependent methyltransferases"/>
    <property type="match status" value="1"/>
</dbReference>
<dbReference type="OrthoDB" id="9795634at2"/>
<keyword evidence="3" id="KW-1185">Reference proteome</keyword>
<dbReference type="CDD" id="cd02440">
    <property type="entry name" value="AdoMet_MTases"/>
    <property type="match status" value="1"/>
</dbReference>
<dbReference type="GO" id="GO:0008168">
    <property type="term" value="F:methyltransferase activity"/>
    <property type="evidence" value="ECO:0007669"/>
    <property type="project" value="UniProtKB-KW"/>
</dbReference>